<evidence type="ECO:0000256" key="1">
    <source>
        <dbReference type="SAM" id="MobiDB-lite"/>
    </source>
</evidence>
<gene>
    <name evidence="3" type="ORF">MGAL_10B081076</name>
</gene>
<feature type="region of interest" description="Disordered" evidence="1">
    <location>
        <begin position="58"/>
        <end position="77"/>
    </location>
</feature>
<name>A0A8B6CX89_MYTGA</name>
<evidence type="ECO:0000256" key="2">
    <source>
        <dbReference type="SAM" id="SignalP"/>
    </source>
</evidence>
<dbReference type="EMBL" id="UYJE01002577">
    <property type="protein sequence ID" value="VDI12029.1"/>
    <property type="molecule type" value="Genomic_DNA"/>
</dbReference>
<dbReference type="Proteomes" id="UP000596742">
    <property type="component" value="Unassembled WGS sequence"/>
</dbReference>
<reference evidence="3" key="1">
    <citation type="submission" date="2018-11" db="EMBL/GenBank/DDBJ databases">
        <authorList>
            <person name="Alioto T."/>
            <person name="Alioto T."/>
        </authorList>
    </citation>
    <scope>NUCLEOTIDE SEQUENCE</scope>
</reference>
<feature type="region of interest" description="Disordered" evidence="1">
    <location>
        <begin position="21"/>
        <end position="46"/>
    </location>
</feature>
<feature type="chain" id="PRO_5032865148" evidence="2">
    <location>
        <begin position="20"/>
        <end position="77"/>
    </location>
</feature>
<keyword evidence="2" id="KW-0732">Signal</keyword>
<evidence type="ECO:0000313" key="3">
    <source>
        <dbReference type="EMBL" id="VDI12029.1"/>
    </source>
</evidence>
<dbReference type="AlphaFoldDB" id="A0A8B6CX89"/>
<sequence>MKMVMVAVFMTMLMLTVQGIGLPPRDSGRANENAQSSTNKDLIGLEFPPGFRGRVNEKAQNNANKDLNGIKLPPGRN</sequence>
<feature type="signal peptide" evidence="2">
    <location>
        <begin position="1"/>
        <end position="19"/>
    </location>
</feature>
<evidence type="ECO:0000313" key="4">
    <source>
        <dbReference type="Proteomes" id="UP000596742"/>
    </source>
</evidence>
<proteinExistence type="predicted"/>
<keyword evidence="4" id="KW-1185">Reference proteome</keyword>
<accession>A0A8B6CX89</accession>
<feature type="compositionally biased region" description="Polar residues" evidence="1">
    <location>
        <begin position="30"/>
        <end position="40"/>
    </location>
</feature>
<organism evidence="3 4">
    <name type="scientific">Mytilus galloprovincialis</name>
    <name type="common">Mediterranean mussel</name>
    <dbReference type="NCBI Taxonomy" id="29158"/>
    <lineage>
        <taxon>Eukaryota</taxon>
        <taxon>Metazoa</taxon>
        <taxon>Spiralia</taxon>
        <taxon>Lophotrochozoa</taxon>
        <taxon>Mollusca</taxon>
        <taxon>Bivalvia</taxon>
        <taxon>Autobranchia</taxon>
        <taxon>Pteriomorphia</taxon>
        <taxon>Mytilida</taxon>
        <taxon>Mytiloidea</taxon>
        <taxon>Mytilidae</taxon>
        <taxon>Mytilinae</taxon>
        <taxon>Mytilus</taxon>
    </lineage>
</organism>
<protein>
    <submittedName>
        <fullName evidence="3">Uncharacterized protein</fullName>
    </submittedName>
</protein>
<comment type="caution">
    <text evidence="3">The sequence shown here is derived from an EMBL/GenBank/DDBJ whole genome shotgun (WGS) entry which is preliminary data.</text>
</comment>